<dbReference type="PANTHER" id="PTHR21072">
    <property type="entry name" value="GPI TRANSAMIDASE COMPONENT PIG-S"/>
    <property type="match status" value="1"/>
</dbReference>
<gene>
    <name evidence="12" type="ORF">PTTG_00786</name>
</gene>
<evidence type="ECO:0000256" key="3">
    <source>
        <dbReference type="ARBA" id="ARBA00005316"/>
    </source>
</evidence>
<dbReference type="Proteomes" id="UP000005240">
    <property type="component" value="Unassembled WGS sequence"/>
</dbReference>
<evidence type="ECO:0008006" key="15">
    <source>
        <dbReference type="Google" id="ProtNLM"/>
    </source>
</evidence>
<evidence type="ECO:0000256" key="10">
    <source>
        <dbReference type="SAM" id="MobiDB-lite"/>
    </source>
</evidence>
<dbReference type="Pfam" id="PF10510">
    <property type="entry name" value="PIG-S"/>
    <property type="match status" value="1"/>
</dbReference>
<keyword evidence="6" id="KW-0256">Endoplasmic reticulum</keyword>
<evidence type="ECO:0000313" key="14">
    <source>
        <dbReference type="Proteomes" id="UP000005240"/>
    </source>
</evidence>
<dbReference type="AlphaFoldDB" id="A0A180GSF7"/>
<reference evidence="12" key="2">
    <citation type="submission" date="2016-05" db="EMBL/GenBank/DDBJ databases">
        <title>Comparative analysis highlights variable genome content of wheat rusts and divergence of the mating loci.</title>
        <authorList>
            <person name="Cuomo C.A."/>
            <person name="Bakkeren G."/>
            <person name="Szabo L."/>
            <person name="Khalil H."/>
            <person name="Joly D."/>
            <person name="Goldberg J."/>
            <person name="Young S."/>
            <person name="Zeng Q."/>
            <person name="Fellers J."/>
        </authorList>
    </citation>
    <scope>NUCLEOTIDE SEQUENCE [LARGE SCALE GENOMIC DNA]</scope>
    <source>
        <strain evidence="12">1-1 BBBD Race 1</strain>
    </source>
</reference>
<dbReference type="InterPro" id="IPR019540">
    <property type="entry name" value="PtdIno-glycan_biosynth_class_S"/>
</dbReference>
<evidence type="ECO:0000256" key="6">
    <source>
        <dbReference type="ARBA" id="ARBA00022824"/>
    </source>
</evidence>
<accession>A0A180GSF7</accession>
<evidence type="ECO:0000256" key="8">
    <source>
        <dbReference type="ARBA" id="ARBA00023136"/>
    </source>
</evidence>
<evidence type="ECO:0000313" key="12">
    <source>
        <dbReference type="EMBL" id="OAV94893.1"/>
    </source>
</evidence>
<evidence type="ECO:0000256" key="9">
    <source>
        <dbReference type="ARBA" id="ARBA00023180"/>
    </source>
</evidence>
<evidence type="ECO:0000256" key="4">
    <source>
        <dbReference type="ARBA" id="ARBA00022502"/>
    </source>
</evidence>
<dbReference type="UniPathway" id="UPA00196"/>
<organism evidence="12">
    <name type="scientific">Puccinia triticina (isolate 1-1 / race 1 (BBBD))</name>
    <name type="common">Brown leaf rust fungus</name>
    <dbReference type="NCBI Taxonomy" id="630390"/>
    <lineage>
        <taxon>Eukaryota</taxon>
        <taxon>Fungi</taxon>
        <taxon>Dikarya</taxon>
        <taxon>Basidiomycota</taxon>
        <taxon>Pucciniomycotina</taxon>
        <taxon>Pucciniomycetes</taxon>
        <taxon>Pucciniales</taxon>
        <taxon>Pucciniaceae</taxon>
        <taxon>Puccinia</taxon>
    </lineage>
</organism>
<keyword evidence="7 11" id="KW-1133">Transmembrane helix</keyword>
<comment type="similarity">
    <text evidence="3">Belongs to the PIGS family.</text>
</comment>
<reference evidence="13 14" key="3">
    <citation type="journal article" date="2017" name="G3 (Bethesda)">
        <title>Comparative analysis highlights variable genome content of wheat rusts and divergence of the mating loci.</title>
        <authorList>
            <person name="Cuomo C.A."/>
            <person name="Bakkeren G."/>
            <person name="Khalil H.B."/>
            <person name="Panwar V."/>
            <person name="Joly D."/>
            <person name="Linning R."/>
            <person name="Sakthikumar S."/>
            <person name="Song X."/>
            <person name="Adiconis X."/>
            <person name="Fan L."/>
            <person name="Goldberg J.M."/>
            <person name="Levin J.Z."/>
            <person name="Young S."/>
            <person name="Zeng Q."/>
            <person name="Anikster Y."/>
            <person name="Bruce M."/>
            <person name="Wang M."/>
            <person name="Yin C."/>
            <person name="McCallum B."/>
            <person name="Szabo L.J."/>
            <person name="Hulbert S."/>
            <person name="Chen X."/>
            <person name="Fellers J.P."/>
        </authorList>
    </citation>
    <scope>NUCLEOTIDE SEQUENCE</scope>
    <source>
        <strain evidence="14">Isolate 1-1 / race 1 (BBBD)</strain>
        <strain evidence="13">isolate 1-1 / race 1 (BBBD)</strain>
    </source>
</reference>
<evidence type="ECO:0000256" key="11">
    <source>
        <dbReference type="SAM" id="Phobius"/>
    </source>
</evidence>
<keyword evidence="14" id="KW-1185">Reference proteome</keyword>
<keyword evidence="8 11" id="KW-0472">Membrane</keyword>
<feature type="region of interest" description="Disordered" evidence="10">
    <location>
        <begin position="13"/>
        <end position="32"/>
    </location>
</feature>
<comment type="pathway">
    <text evidence="2">Glycolipid biosynthesis; glycosylphosphatidylinositol-anchor biosynthesis.</text>
</comment>
<dbReference type="GO" id="GO:0042765">
    <property type="term" value="C:GPI-anchor transamidase complex"/>
    <property type="evidence" value="ECO:0007669"/>
    <property type="project" value="InterPro"/>
</dbReference>
<feature type="transmembrane region" description="Helical" evidence="11">
    <location>
        <begin position="492"/>
        <end position="511"/>
    </location>
</feature>
<sequence length="528" mass="58838">MYITATSLFTTDFPTMDQPSSRPIAPGSKSKDRTRSQIVGSFWIVIILSLPVWWSTTKIERRALPSSEVEAWDALKPCPIRFPIKLTSNLPEITSASMKSQVERLASRLGSGGDTYHDAIDILTARCFDFNVESTPASASENGVVLHRSPSDIRNHSGSFAFQKDIKIPLTTSDKPNELLRFIAPLPSSPSSTQAADSRVIKYSSQLKLVFSLMNEDCSQSDFIRSWSIKHAIELYLEDLLANLAPLHNLTCQTQILQNSPLAFEPTLLSNGQDSTYVVEQEELKAFINDADWNLASSVTMEPVLNFVLWVPSPDHRPFKIRRTDGTLDADGSFIRPQWGSVVIYNPDQTAIGGQPRLGVAELARPMQIFRHHLLSLLGVVDTLDTPEQRALALDAIVRRRIVENSLEAINSMQVIVKLVHDQTNMRVSTEVQNQVKGALASLKSAQEELIKPQGSLWTAALHADESKTLSSTAFFSPTMLSLLYFPDEHKYAIYTPLFGPVLVPLVIALIKELKSRRKKNSVKEKEE</sequence>
<evidence type="ECO:0000256" key="2">
    <source>
        <dbReference type="ARBA" id="ARBA00004687"/>
    </source>
</evidence>
<keyword evidence="9" id="KW-0325">Glycoprotein</keyword>
<evidence type="ECO:0000256" key="7">
    <source>
        <dbReference type="ARBA" id="ARBA00022989"/>
    </source>
</evidence>
<dbReference type="GO" id="GO:0006506">
    <property type="term" value="P:GPI anchor biosynthetic process"/>
    <property type="evidence" value="ECO:0007669"/>
    <property type="project" value="UniProtKB-UniPathway"/>
</dbReference>
<evidence type="ECO:0000256" key="5">
    <source>
        <dbReference type="ARBA" id="ARBA00022692"/>
    </source>
</evidence>
<feature type="transmembrane region" description="Helical" evidence="11">
    <location>
        <begin position="38"/>
        <end position="56"/>
    </location>
</feature>
<dbReference type="EMBL" id="ADAS02000035">
    <property type="protein sequence ID" value="OAV94893.1"/>
    <property type="molecule type" value="Genomic_DNA"/>
</dbReference>
<dbReference type="STRING" id="630390.A0A180GSF7"/>
<keyword evidence="4" id="KW-0337">GPI-anchor biosynthesis</keyword>
<name>A0A180GSF7_PUCT1</name>
<evidence type="ECO:0000256" key="1">
    <source>
        <dbReference type="ARBA" id="ARBA00004477"/>
    </source>
</evidence>
<dbReference type="VEuPathDB" id="FungiDB:PTTG_00786"/>
<dbReference type="EnsemblFungi" id="PTTG_00786-t43_1">
    <property type="protein sequence ID" value="PTTG_00786-t43_1-p1"/>
    <property type="gene ID" value="PTTG_00786"/>
</dbReference>
<comment type="subcellular location">
    <subcellularLocation>
        <location evidence="1">Endoplasmic reticulum membrane</location>
        <topology evidence="1">Multi-pass membrane protein</topology>
    </subcellularLocation>
</comment>
<protein>
    <recommendedName>
        <fullName evidence="15">GPI transamidase component PIG-S</fullName>
    </recommendedName>
</protein>
<keyword evidence="5 11" id="KW-0812">Transmembrane</keyword>
<dbReference type="OrthoDB" id="28748at2759"/>
<reference evidence="12" key="1">
    <citation type="submission" date="2009-11" db="EMBL/GenBank/DDBJ databases">
        <authorList>
            <consortium name="The Broad Institute Genome Sequencing Platform"/>
            <person name="Ward D."/>
            <person name="Feldgarden M."/>
            <person name="Earl A."/>
            <person name="Young S.K."/>
            <person name="Zeng Q."/>
            <person name="Koehrsen M."/>
            <person name="Alvarado L."/>
            <person name="Berlin A."/>
            <person name="Bochicchio J."/>
            <person name="Borenstein D."/>
            <person name="Chapman S.B."/>
            <person name="Chen Z."/>
            <person name="Engels R."/>
            <person name="Freedman E."/>
            <person name="Gellesch M."/>
            <person name="Goldberg J."/>
            <person name="Griggs A."/>
            <person name="Gujja S."/>
            <person name="Heilman E."/>
            <person name="Heiman D."/>
            <person name="Hepburn T."/>
            <person name="Howarth C."/>
            <person name="Jen D."/>
            <person name="Larson L."/>
            <person name="Lewis B."/>
            <person name="Mehta T."/>
            <person name="Park D."/>
            <person name="Pearson M."/>
            <person name="Roberts A."/>
            <person name="Saif S."/>
            <person name="Shea T."/>
            <person name="Shenoy N."/>
            <person name="Sisk P."/>
            <person name="Stolte C."/>
            <person name="Sykes S."/>
            <person name="Thomson T."/>
            <person name="Walk T."/>
            <person name="White J."/>
            <person name="Yandava C."/>
            <person name="Izard J."/>
            <person name="Baranova O.V."/>
            <person name="Blanton J.M."/>
            <person name="Tanner A.C."/>
            <person name="Dewhirst F.E."/>
            <person name="Haas B."/>
            <person name="Nusbaum C."/>
            <person name="Birren B."/>
        </authorList>
    </citation>
    <scope>NUCLEOTIDE SEQUENCE [LARGE SCALE GENOMIC DNA]</scope>
    <source>
        <strain evidence="12">1-1 BBBD Race 1</strain>
    </source>
</reference>
<evidence type="ECO:0000313" key="13">
    <source>
        <dbReference type="EnsemblFungi" id="PTTG_00786-t43_1-p1"/>
    </source>
</evidence>
<proteinExistence type="inferred from homology"/>
<reference evidence="13" key="4">
    <citation type="submission" date="2025-05" db="UniProtKB">
        <authorList>
            <consortium name="EnsemblFungi"/>
        </authorList>
    </citation>
    <scope>IDENTIFICATION</scope>
    <source>
        <strain evidence="13">isolate 1-1 / race 1 (BBBD)</strain>
    </source>
</reference>
<dbReference type="GO" id="GO:0016255">
    <property type="term" value="P:attachment of GPI anchor to protein"/>
    <property type="evidence" value="ECO:0007669"/>
    <property type="project" value="InterPro"/>
</dbReference>
<dbReference type="PANTHER" id="PTHR21072:SF13">
    <property type="entry name" value="GPI TRANSAMIDASE COMPONENT PIG-S"/>
    <property type="match status" value="1"/>
</dbReference>